<evidence type="ECO:0000313" key="1">
    <source>
        <dbReference type="EMBL" id="MBD1395670.1"/>
    </source>
</evidence>
<protein>
    <submittedName>
        <fullName evidence="1">Uncharacterized protein</fullName>
    </submittedName>
</protein>
<gene>
    <name evidence="1" type="ORF">H9Q13_00700</name>
</gene>
<proteinExistence type="predicted"/>
<name>A0ABR7XBK0_9BACT</name>
<dbReference type="Proteomes" id="UP000625551">
    <property type="component" value="Unassembled WGS sequence"/>
</dbReference>
<reference evidence="1 2" key="1">
    <citation type="submission" date="2020-09" db="EMBL/GenBank/DDBJ databases">
        <title>Genome sequencing and assembly of Pontibacter sp.</title>
        <authorList>
            <person name="Chhetri G."/>
        </authorList>
    </citation>
    <scope>NUCLEOTIDE SEQUENCE [LARGE SCALE GENOMIC DNA]</scope>
    <source>
        <strain evidence="1 2">JH31</strain>
    </source>
</reference>
<dbReference type="EMBL" id="JACXAJ010000001">
    <property type="protein sequence ID" value="MBD1395670.1"/>
    <property type="molecule type" value="Genomic_DNA"/>
</dbReference>
<comment type="caution">
    <text evidence="1">The sequence shown here is derived from an EMBL/GenBank/DDBJ whole genome shotgun (WGS) entry which is preliminary data.</text>
</comment>
<evidence type="ECO:0000313" key="2">
    <source>
        <dbReference type="Proteomes" id="UP000625551"/>
    </source>
</evidence>
<accession>A0ABR7XBK0</accession>
<sequence length="197" mass="22632">MNLFIKAILALFTLGLALVIGVFILFGIAFGSFGKDYSLDDLKQNFDLKRNEIYQAKTYFNSILPPDTKVDIEFENDNELFYFNIVKGNAYYTLTDRNIESKQVDSLLNILGWTKNNLVELKNKLDKANCISFDKRDDFKIGFQRSGMGKYYFRLLDKPMNDSVRLAINQECVYIHNDSVIFEYGGGAIGEGCLYNR</sequence>
<organism evidence="1 2">
    <name type="scientific">Pontibacter aquaedesilientis</name>
    <dbReference type="NCBI Taxonomy" id="2766980"/>
    <lineage>
        <taxon>Bacteria</taxon>
        <taxon>Pseudomonadati</taxon>
        <taxon>Bacteroidota</taxon>
        <taxon>Cytophagia</taxon>
        <taxon>Cytophagales</taxon>
        <taxon>Hymenobacteraceae</taxon>
        <taxon>Pontibacter</taxon>
    </lineage>
</organism>
<keyword evidence="2" id="KW-1185">Reference proteome</keyword>